<protein>
    <submittedName>
        <fullName evidence="15">Penicillin-binding protein</fullName>
    </submittedName>
</protein>
<keyword evidence="6" id="KW-0133">Cell shape</keyword>
<keyword evidence="7" id="KW-0573">Peptidoglycan synthesis</keyword>
<evidence type="ECO:0000313" key="16">
    <source>
        <dbReference type="Proteomes" id="UP000713904"/>
    </source>
</evidence>
<dbReference type="InterPro" id="IPR001460">
    <property type="entry name" value="PCN-bd_Tpept"/>
</dbReference>
<evidence type="ECO:0000256" key="7">
    <source>
        <dbReference type="ARBA" id="ARBA00022984"/>
    </source>
</evidence>
<dbReference type="Proteomes" id="UP000713904">
    <property type="component" value="Unassembled WGS sequence"/>
</dbReference>
<keyword evidence="9" id="KW-0472">Membrane</keyword>
<keyword evidence="4" id="KW-1003">Cell membrane</keyword>
<dbReference type="Gene3D" id="1.10.10.1230">
    <property type="entry name" value="Penicillin-binding protein, N-terminal non-catalytic domain, head sub-domain"/>
    <property type="match status" value="1"/>
</dbReference>
<name>A0ABR6TKY9_9FIRM</name>
<evidence type="ECO:0000259" key="13">
    <source>
        <dbReference type="Pfam" id="PF00905"/>
    </source>
</evidence>
<evidence type="ECO:0000313" key="15">
    <source>
        <dbReference type="EMBL" id="MBC2576082.1"/>
    </source>
</evidence>
<dbReference type="PANTHER" id="PTHR30627:SF2">
    <property type="entry name" value="PEPTIDOGLYCAN D,D-TRANSPEPTIDASE MRDA"/>
    <property type="match status" value="1"/>
</dbReference>
<dbReference type="Gene3D" id="3.90.1310.10">
    <property type="entry name" value="Penicillin-binding protein 2a (Domain 2)"/>
    <property type="match status" value="2"/>
</dbReference>
<dbReference type="InterPro" id="IPR036138">
    <property type="entry name" value="PBP_dimer_sf"/>
</dbReference>
<dbReference type="Gene3D" id="3.40.710.10">
    <property type="entry name" value="DD-peptidase/beta-lactamase superfamily"/>
    <property type="match status" value="2"/>
</dbReference>
<keyword evidence="5" id="KW-0812">Transmembrane</keyword>
<dbReference type="Pfam" id="PF00905">
    <property type="entry name" value="Transpeptidase"/>
    <property type="match status" value="2"/>
</dbReference>
<evidence type="ECO:0000256" key="10">
    <source>
        <dbReference type="ARBA" id="ARBA00023316"/>
    </source>
</evidence>
<feature type="compositionally biased region" description="Basic and acidic residues" evidence="12">
    <location>
        <begin position="971"/>
        <end position="996"/>
    </location>
</feature>
<evidence type="ECO:0000259" key="14">
    <source>
        <dbReference type="Pfam" id="PF03717"/>
    </source>
</evidence>
<evidence type="ECO:0000256" key="2">
    <source>
        <dbReference type="ARBA" id="ARBA00004236"/>
    </source>
</evidence>
<evidence type="ECO:0000256" key="5">
    <source>
        <dbReference type="ARBA" id="ARBA00022692"/>
    </source>
</evidence>
<gene>
    <name evidence="15" type="ORF">HLB29_05220</name>
</gene>
<keyword evidence="8" id="KW-1133">Transmembrane helix</keyword>
<sequence length="1018" mass="115398">MKKNTVMKSRLNSINKILLVILAIFVGKILYMTTIKYSYYSELANQKTFKRILVQAPRGEIKDRNGVLLAGNEPQFTVQIVGDTFNKIGKDNKQEANKIAYSIIKILEKNNEKYTDEFPIVIENGNYYFTYDKKIEDFKKENGIPSNYTPKQCFYYVVDSLIKNQVLSLSDRNLEPIDLQAKLNSLGYYPPILVKDWKFTQEKEKNDWLESYKLKDNKTDVSAKVAFEKIRDEYYNISRGISNNEARKIMLVRDMIKSKIYTQYSPVTLAKGISKDTVAQIEENSMNLSGVSVAIEQKRVYPSQNLASHVLGYVGKIPSSKVEDLSKYGYSQDDLIGLSGIERSYEKKLKGKAGYKEVKVDSVGRVIEEMKSVDPVSGGSVYLTIDSKLQKVAEKSLEEAINSARSGNSFKSQFGNINIKEHAPKARSGAVIAIDVNSGDVLAMSSFPNYDPNKFASGITSEEYNNYLPKNSNDLLAPNPLLNLATQGAFQPGSTFKLITAMAALDSGLNPNYTINDPGVIRMGNRNFADYIWHHGGKNHGVENLYKAIQESCNVYFYVIGSDRNWMTGENLHLGMGSKKILEYAKKFGLDEGTGLESQLEERNGKVPSEELKIEKTKIQLKIALDRTMRFHFNGIDYTKDRDEFEAKIDEIVSWIDEKDIPGRIETIKRLKKIGVKEEYAESDADYIVYSYFNFAKWRVGDTFNLAIGQGENAYNPAQIVRYVSAIANGGYLVNLNVVNKVESNNGKISEESKRKLEKIKFKNDKNLEELKIGMVRVSEIGLAKDMFGNFPIKVASKTGTAEKNGKIPSNNEFEYLKSHLSSYSVERKEVMKRYEQLKSEKELELTNEKIKEVKKKILDPDISKEEKKKLKLDLENGIKVKLEKSDKVNSFYLRKAIKQLNSKITDKDIDRFKADYGSFAWCIAFAPADNPKIAVACMIPQGETSSYAVLPIREIMGQYFGLIDENKKEDETNNRLKNKKDNSRETMDNSEKNEDNNSINQNRNSGSSDELGIVDID</sequence>
<dbReference type="Pfam" id="PF03717">
    <property type="entry name" value="PBP_dimer"/>
    <property type="match status" value="1"/>
</dbReference>
<evidence type="ECO:0000256" key="1">
    <source>
        <dbReference type="ARBA" id="ARBA00004167"/>
    </source>
</evidence>
<dbReference type="SUPFAM" id="SSF56601">
    <property type="entry name" value="beta-lactamase/transpeptidase-like"/>
    <property type="match status" value="1"/>
</dbReference>
<dbReference type="EMBL" id="JABGBW010000002">
    <property type="protein sequence ID" value="MBC2576082.1"/>
    <property type="molecule type" value="Genomic_DNA"/>
</dbReference>
<evidence type="ECO:0000256" key="9">
    <source>
        <dbReference type="ARBA" id="ARBA00023136"/>
    </source>
</evidence>
<dbReference type="InterPro" id="IPR005311">
    <property type="entry name" value="PBP_dimer"/>
</dbReference>
<dbReference type="SUPFAM" id="SSF56519">
    <property type="entry name" value="Penicillin binding protein dimerisation domain"/>
    <property type="match status" value="1"/>
</dbReference>
<feature type="domain" description="Penicillin-binding protein transpeptidase" evidence="13">
    <location>
        <begin position="697"/>
        <end position="810"/>
    </location>
</feature>
<evidence type="ECO:0000256" key="6">
    <source>
        <dbReference type="ARBA" id="ARBA00022960"/>
    </source>
</evidence>
<feature type="compositionally biased region" description="Polar residues" evidence="12">
    <location>
        <begin position="997"/>
        <end position="1009"/>
    </location>
</feature>
<proteinExistence type="inferred from homology"/>
<feature type="coiled-coil region" evidence="11">
    <location>
        <begin position="821"/>
        <end position="857"/>
    </location>
</feature>
<evidence type="ECO:0000256" key="8">
    <source>
        <dbReference type="ARBA" id="ARBA00022989"/>
    </source>
</evidence>
<evidence type="ECO:0000256" key="4">
    <source>
        <dbReference type="ARBA" id="ARBA00022475"/>
    </source>
</evidence>
<dbReference type="InterPro" id="IPR012338">
    <property type="entry name" value="Beta-lactam/transpept-like"/>
</dbReference>
<keyword evidence="11" id="KW-0175">Coiled coil</keyword>
<dbReference type="PANTHER" id="PTHR30627">
    <property type="entry name" value="PEPTIDOGLYCAN D,D-TRANSPEPTIDASE"/>
    <property type="match status" value="1"/>
</dbReference>
<evidence type="ECO:0000256" key="12">
    <source>
        <dbReference type="SAM" id="MobiDB-lite"/>
    </source>
</evidence>
<feature type="region of interest" description="Disordered" evidence="12">
    <location>
        <begin position="971"/>
        <end position="1018"/>
    </location>
</feature>
<comment type="similarity">
    <text evidence="3">Belongs to the transpeptidase family.</text>
</comment>
<evidence type="ECO:0000256" key="11">
    <source>
        <dbReference type="SAM" id="Coils"/>
    </source>
</evidence>
<dbReference type="RefSeq" id="WP_185624085.1">
    <property type="nucleotide sequence ID" value="NZ_JABGBW010000002.1"/>
</dbReference>
<evidence type="ECO:0000256" key="3">
    <source>
        <dbReference type="ARBA" id="ARBA00007171"/>
    </source>
</evidence>
<comment type="subcellular location">
    <subcellularLocation>
        <location evidence="2">Cell membrane</location>
    </subcellularLocation>
    <subcellularLocation>
        <location evidence="1">Membrane</location>
        <topology evidence="1">Single-pass membrane protein</topology>
    </subcellularLocation>
</comment>
<feature type="domain" description="Penicillin-binding protein transpeptidase" evidence="13">
    <location>
        <begin position="429"/>
        <end position="620"/>
    </location>
</feature>
<comment type="caution">
    <text evidence="15">The sequence shown here is derived from an EMBL/GenBank/DDBJ whole genome shotgun (WGS) entry which is preliminary data.</text>
</comment>
<reference evidence="15 16" key="1">
    <citation type="submission" date="2020-05" db="EMBL/GenBank/DDBJ databases">
        <title>Draft genome of xy-202 and genomic insight in genome of the genus Peptostreptococcus.</title>
        <authorList>
            <person name="Zhang Z."/>
        </authorList>
    </citation>
    <scope>NUCLEOTIDE SEQUENCE [LARGE SCALE GENOMIC DNA]</scope>
    <source>
        <strain evidence="15 16">DSM 27025</strain>
    </source>
</reference>
<accession>A0ABR6TKY9</accession>
<feature type="domain" description="Penicillin-binding protein dimerisation" evidence="14">
    <location>
        <begin position="55"/>
        <end position="370"/>
    </location>
</feature>
<dbReference type="InterPro" id="IPR050515">
    <property type="entry name" value="Beta-lactam/transpept"/>
</dbReference>
<keyword evidence="10" id="KW-0961">Cell wall biogenesis/degradation</keyword>
<keyword evidence="16" id="KW-1185">Reference proteome</keyword>
<organism evidence="15 16">
    <name type="scientific">Peptostreptococcus canis</name>
    <dbReference type="NCBI Taxonomy" id="1159213"/>
    <lineage>
        <taxon>Bacteria</taxon>
        <taxon>Bacillati</taxon>
        <taxon>Bacillota</taxon>
        <taxon>Clostridia</taxon>
        <taxon>Peptostreptococcales</taxon>
        <taxon>Peptostreptococcaceae</taxon>
        <taxon>Peptostreptococcus</taxon>
    </lineage>
</organism>